<feature type="region of interest" description="Disordered" evidence="6">
    <location>
        <begin position="1"/>
        <end position="27"/>
    </location>
</feature>
<evidence type="ECO:0000259" key="7">
    <source>
        <dbReference type="Pfam" id="PF00248"/>
    </source>
</evidence>
<comment type="similarity">
    <text evidence="1">Belongs to the aldo/keto reductase family.</text>
</comment>
<evidence type="ECO:0000313" key="8">
    <source>
        <dbReference type="EMBL" id="KAF4582820.1"/>
    </source>
</evidence>
<dbReference type="PANTHER" id="PTHR43827">
    <property type="entry name" value="2,5-DIKETO-D-GLUCONIC ACID REDUCTASE"/>
    <property type="match status" value="1"/>
</dbReference>
<name>A0A8H4VBD9_9HYPO</name>
<dbReference type="Pfam" id="PF00248">
    <property type="entry name" value="Aldo_ket_red"/>
    <property type="match status" value="1"/>
</dbReference>
<dbReference type="AlphaFoldDB" id="A0A8H4VBD9"/>
<feature type="binding site" evidence="4">
    <location>
        <position position="142"/>
    </location>
    <ligand>
        <name>substrate</name>
    </ligand>
</feature>
<feature type="domain" description="NADP-dependent oxidoreductase" evidence="7">
    <location>
        <begin position="68"/>
        <end position="297"/>
    </location>
</feature>
<keyword evidence="2" id="KW-0560">Oxidoreductase</keyword>
<dbReference type="PROSITE" id="PS00062">
    <property type="entry name" value="ALDOKETO_REDUCTASE_2"/>
    <property type="match status" value="1"/>
</dbReference>
<proteinExistence type="inferred from homology"/>
<evidence type="ECO:0000256" key="4">
    <source>
        <dbReference type="PIRSR" id="PIRSR000097-2"/>
    </source>
</evidence>
<dbReference type="OrthoDB" id="416253at2759"/>
<dbReference type="Proteomes" id="UP000562929">
    <property type="component" value="Unassembled WGS sequence"/>
</dbReference>
<dbReference type="GO" id="GO:0016491">
    <property type="term" value="F:oxidoreductase activity"/>
    <property type="evidence" value="ECO:0007669"/>
    <property type="project" value="UniProtKB-KW"/>
</dbReference>
<dbReference type="CDD" id="cd19071">
    <property type="entry name" value="AKR_AKR1-5-like"/>
    <property type="match status" value="1"/>
</dbReference>
<dbReference type="PIRSF" id="PIRSF000097">
    <property type="entry name" value="AKR"/>
    <property type="match status" value="1"/>
</dbReference>
<evidence type="ECO:0000256" key="5">
    <source>
        <dbReference type="PIRSR" id="PIRSR000097-3"/>
    </source>
</evidence>
<dbReference type="SUPFAM" id="SSF51430">
    <property type="entry name" value="NAD(P)-linked oxidoreductase"/>
    <property type="match status" value="1"/>
</dbReference>
<dbReference type="FunFam" id="3.20.20.100:FF:000015">
    <property type="entry name" value="Oxidoreductase, aldo/keto reductase family"/>
    <property type="match status" value="1"/>
</dbReference>
<organism evidence="8 9">
    <name type="scientific">Ophiocordyceps camponoti-floridani</name>
    <dbReference type="NCBI Taxonomy" id="2030778"/>
    <lineage>
        <taxon>Eukaryota</taxon>
        <taxon>Fungi</taxon>
        <taxon>Dikarya</taxon>
        <taxon>Ascomycota</taxon>
        <taxon>Pezizomycotina</taxon>
        <taxon>Sordariomycetes</taxon>
        <taxon>Hypocreomycetidae</taxon>
        <taxon>Hypocreales</taxon>
        <taxon>Ophiocordycipitaceae</taxon>
        <taxon>Ophiocordyceps</taxon>
    </lineage>
</organism>
<gene>
    <name evidence="8" type="ORF">GQ602_005964</name>
</gene>
<dbReference type="InterPro" id="IPR023210">
    <property type="entry name" value="NADP_OxRdtase_dom"/>
</dbReference>
<evidence type="ECO:0000256" key="6">
    <source>
        <dbReference type="SAM" id="MobiDB-lite"/>
    </source>
</evidence>
<feature type="site" description="Lowers pKa of active site Tyr" evidence="5">
    <location>
        <position position="109"/>
    </location>
</feature>
<accession>A0A8H4VBD9</accession>
<dbReference type="PRINTS" id="PR00069">
    <property type="entry name" value="ALDKETRDTASE"/>
</dbReference>
<sequence>MEVPSKLPSEATSCEPQPHPQPVATRPNRTMAQQRNINDTVLVNSKPAPQLGFGVYKSPSSTCEASCLTALSCGYRRIDTAQFYENEAQVGAAVEKSGLGREAVWLVTKILDPGASAEESYRRCLDSIARLGGGYVDEFLIHSPNCGDVQVRRQTWRALEWLYKEGKVRSIGVSNFSIQQMEELRAEAVVWPPHVNQIELHPWLQQNKTTAYCAENGIVVEAYCPLARNTRADDQTVRAVATKYGVEPSQVLIRWSLQRGFVPLPKSDRTERIRANADVYGFELDADDMARLDSLDEGRDGALVMAVD</sequence>
<evidence type="ECO:0000256" key="3">
    <source>
        <dbReference type="PIRSR" id="PIRSR000097-1"/>
    </source>
</evidence>
<keyword evidence="9" id="KW-1185">Reference proteome</keyword>
<dbReference type="EMBL" id="JAACLJ010000007">
    <property type="protein sequence ID" value="KAF4582820.1"/>
    <property type="molecule type" value="Genomic_DNA"/>
</dbReference>
<dbReference type="Gene3D" id="3.20.20.100">
    <property type="entry name" value="NADP-dependent oxidoreductase domain"/>
    <property type="match status" value="1"/>
</dbReference>
<evidence type="ECO:0000256" key="2">
    <source>
        <dbReference type="ARBA" id="ARBA00023002"/>
    </source>
</evidence>
<dbReference type="InterPro" id="IPR020471">
    <property type="entry name" value="AKR"/>
</dbReference>
<dbReference type="InterPro" id="IPR036812">
    <property type="entry name" value="NAD(P)_OxRdtase_dom_sf"/>
</dbReference>
<evidence type="ECO:0000256" key="1">
    <source>
        <dbReference type="ARBA" id="ARBA00007905"/>
    </source>
</evidence>
<dbReference type="InterPro" id="IPR018170">
    <property type="entry name" value="Aldo/ket_reductase_CS"/>
</dbReference>
<evidence type="ECO:0000313" key="9">
    <source>
        <dbReference type="Proteomes" id="UP000562929"/>
    </source>
</evidence>
<dbReference type="PANTHER" id="PTHR43827:SF13">
    <property type="entry name" value="ALDO_KETO REDUCTASE FAMILY PROTEIN"/>
    <property type="match status" value="1"/>
</dbReference>
<comment type="caution">
    <text evidence="8">The sequence shown here is derived from an EMBL/GenBank/DDBJ whole genome shotgun (WGS) entry which is preliminary data.</text>
</comment>
<feature type="active site" description="Proton donor" evidence="3">
    <location>
        <position position="84"/>
    </location>
</feature>
<protein>
    <recommendedName>
        <fullName evidence="7">NADP-dependent oxidoreductase domain-containing protein</fullName>
    </recommendedName>
</protein>
<reference evidence="8 9" key="1">
    <citation type="journal article" date="2020" name="G3 (Bethesda)">
        <title>Genetic Underpinnings of Host Manipulation by Ophiocordyceps as Revealed by Comparative Transcriptomics.</title>
        <authorList>
            <person name="Will I."/>
            <person name="Das B."/>
            <person name="Trinh T."/>
            <person name="Brachmann A."/>
            <person name="Ohm R.A."/>
            <person name="de Bekker C."/>
        </authorList>
    </citation>
    <scope>NUCLEOTIDE SEQUENCE [LARGE SCALE GENOMIC DNA]</scope>
    <source>
        <strain evidence="8 9">EC05</strain>
    </source>
</reference>